<comment type="caution">
    <text evidence="4">The sequence shown here is derived from an EMBL/GenBank/DDBJ whole genome shotgun (WGS) entry which is preliminary data.</text>
</comment>
<sequence length="531" mass="61191">MSQIKQLLILHRQGKGIKTIARSLGISKNTVKAYLAKHDAIVSQGTKNSTESLLKLESPELEARFHPGNPAYKEERYEHLKTRIDYYLKELGRTGVNKRLLWEEYGESNPDGYGYSQFCFHLQQQKEASKPSAVLQHVPGDKLYIDFAGKKLTYYDRETGEAIECPVFVACMPFSDYAFVLAVPSQSVSDFLYALSCCLAFLGAVPKVLITDNLKSAVIKASKYEPHINRAMEDFAAHYGAAVLPTRVKRPKDKAMVENQVKLVYSRVYAKLRNQQFFDLHSLNEAVKCKVKAHNQTRMQQKPYCREEQYLAEEKKHMSALPDDPFVLKSYCELKAAKNNHIYLTEDKHYYSVPYRLIGLKMKVLYTRSMVYIYHEGEQVAVHIRSSKEGKYTTTADHLCSQHRHYRDRSPEYYKKLASGHSDILSRLVGYIFSQDRYPEQLYNTCDGLLALSRKSDAEKFRLACQMAIDNAVYSYSFVKNILENNMAGQYREPVPKKLPAHKNVRGKEHYQTQLKFNKQQNNESDRNKNG</sequence>
<evidence type="ECO:0000313" key="4">
    <source>
        <dbReference type="EMBL" id="MFC4872590.1"/>
    </source>
</evidence>
<feature type="domain" description="Integrase catalytic" evidence="3">
    <location>
        <begin position="135"/>
        <end position="315"/>
    </location>
</feature>
<evidence type="ECO:0000256" key="2">
    <source>
        <dbReference type="SAM" id="MobiDB-lite"/>
    </source>
</evidence>
<dbReference type="InterPro" id="IPR036397">
    <property type="entry name" value="RNaseH_sf"/>
</dbReference>
<evidence type="ECO:0000313" key="5">
    <source>
        <dbReference type="Proteomes" id="UP001595818"/>
    </source>
</evidence>
<dbReference type="Pfam" id="PF22483">
    <property type="entry name" value="Mu-transpos_C_2"/>
    <property type="match status" value="1"/>
</dbReference>
<dbReference type="SUPFAM" id="SSF53098">
    <property type="entry name" value="Ribonuclease H-like"/>
    <property type="match status" value="1"/>
</dbReference>
<protein>
    <submittedName>
        <fullName evidence="4">IS21 family transposase</fullName>
    </submittedName>
</protein>
<feature type="region of interest" description="Disordered" evidence="2">
    <location>
        <begin position="499"/>
        <end position="531"/>
    </location>
</feature>
<dbReference type="Gene3D" id="3.30.420.10">
    <property type="entry name" value="Ribonuclease H-like superfamily/Ribonuclease H"/>
    <property type="match status" value="1"/>
</dbReference>
<dbReference type="PANTHER" id="PTHR35004:SF8">
    <property type="entry name" value="TRANSPOSASE RV3428C-RELATED"/>
    <property type="match status" value="1"/>
</dbReference>
<dbReference type="PANTHER" id="PTHR35004">
    <property type="entry name" value="TRANSPOSASE RV3428C-RELATED"/>
    <property type="match status" value="1"/>
</dbReference>
<feature type="compositionally biased region" description="Polar residues" evidence="2">
    <location>
        <begin position="512"/>
        <end position="523"/>
    </location>
</feature>
<dbReference type="PROSITE" id="PS50994">
    <property type="entry name" value="INTEGRASE"/>
    <property type="match status" value="1"/>
</dbReference>
<dbReference type="RefSeq" id="WP_377065113.1">
    <property type="nucleotide sequence ID" value="NZ_JBHSJJ010000006.1"/>
</dbReference>
<dbReference type="Gene3D" id="1.10.10.60">
    <property type="entry name" value="Homeodomain-like"/>
    <property type="match status" value="1"/>
</dbReference>
<dbReference type="InterPro" id="IPR001584">
    <property type="entry name" value="Integrase_cat-core"/>
</dbReference>
<organism evidence="4 5">
    <name type="scientific">Negadavirga shengliensis</name>
    <dbReference type="NCBI Taxonomy" id="1389218"/>
    <lineage>
        <taxon>Bacteria</taxon>
        <taxon>Pseudomonadati</taxon>
        <taxon>Bacteroidota</taxon>
        <taxon>Cytophagia</taxon>
        <taxon>Cytophagales</taxon>
        <taxon>Cyclobacteriaceae</taxon>
        <taxon>Negadavirga</taxon>
    </lineage>
</organism>
<name>A0ABV9T1K3_9BACT</name>
<dbReference type="InterPro" id="IPR012337">
    <property type="entry name" value="RNaseH-like_sf"/>
</dbReference>
<evidence type="ECO:0000256" key="1">
    <source>
        <dbReference type="ARBA" id="ARBA00009277"/>
    </source>
</evidence>
<keyword evidence="5" id="KW-1185">Reference proteome</keyword>
<evidence type="ECO:0000259" key="3">
    <source>
        <dbReference type="PROSITE" id="PS50994"/>
    </source>
</evidence>
<reference evidence="5" key="1">
    <citation type="journal article" date="2019" name="Int. J. Syst. Evol. Microbiol.">
        <title>The Global Catalogue of Microorganisms (GCM) 10K type strain sequencing project: providing services to taxonomists for standard genome sequencing and annotation.</title>
        <authorList>
            <consortium name="The Broad Institute Genomics Platform"/>
            <consortium name="The Broad Institute Genome Sequencing Center for Infectious Disease"/>
            <person name="Wu L."/>
            <person name="Ma J."/>
        </authorList>
    </citation>
    <scope>NUCLEOTIDE SEQUENCE [LARGE SCALE GENOMIC DNA]</scope>
    <source>
        <strain evidence="5">CGMCC 4.7466</strain>
    </source>
</reference>
<proteinExistence type="inferred from homology"/>
<dbReference type="Pfam" id="PF02796">
    <property type="entry name" value="HTH_7"/>
    <property type="match status" value="1"/>
</dbReference>
<accession>A0ABV9T1K3</accession>
<dbReference type="NCBIfam" id="NF033546">
    <property type="entry name" value="transpos_IS21"/>
    <property type="match status" value="1"/>
</dbReference>
<dbReference type="EMBL" id="JBHSJJ010000006">
    <property type="protein sequence ID" value="MFC4872590.1"/>
    <property type="molecule type" value="Genomic_DNA"/>
</dbReference>
<comment type="similarity">
    <text evidence="1">Belongs to the transposase IS21/IS408/IS1162 family.</text>
</comment>
<dbReference type="InterPro" id="IPR006120">
    <property type="entry name" value="Resolvase_HTH_dom"/>
</dbReference>
<dbReference type="Proteomes" id="UP001595818">
    <property type="component" value="Unassembled WGS sequence"/>
</dbReference>
<gene>
    <name evidence="4" type="primary">istA</name>
    <name evidence="4" type="ORF">ACFPFU_12915</name>
</gene>
<dbReference type="InterPro" id="IPR054353">
    <property type="entry name" value="IstA-like_C"/>
</dbReference>